<protein>
    <submittedName>
        <fullName evidence="5">Xanthine dehydrogenase family protein subunit M</fullName>
    </submittedName>
</protein>
<dbReference type="SUPFAM" id="SSF56176">
    <property type="entry name" value="FAD-binding/transporter-associated domain-like"/>
    <property type="match status" value="1"/>
</dbReference>
<evidence type="ECO:0000259" key="4">
    <source>
        <dbReference type="PROSITE" id="PS51387"/>
    </source>
</evidence>
<dbReference type="AlphaFoldDB" id="A0A4Z0M739"/>
<keyword evidence="3" id="KW-0560">Oxidoreductase</keyword>
<name>A0A4Z0M739_9GAMM</name>
<dbReference type="Proteomes" id="UP000298050">
    <property type="component" value="Unassembled WGS sequence"/>
</dbReference>
<proteinExistence type="predicted"/>
<dbReference type="InterPro" id="IPR036318">
    <property type="entry name" value="FAD-bd_PCMH-like_sf"/>
</dbReference>
<sequence length="289" mass="29050">MQSLQFAAPTSLAEAAALLGGSDNPKVLAGGTDLLVQMKLGLREPALVVDIKRIPELGEVSLGADGLRLGAAVPGAEVTANADIAALYPGFVEALGLIGSTQVQGRCSPGGNLCNSSPAADSVPAMIACGAQCNIYGPNGMRSVPVEAFNTGPGRNCLAADEILVSLEFPRPAARSADAYLRFIPRTEMDIAVAGAAVALTLDDAGVCTAARVAIGAVAPTALLVPAAAEALVGSKLDDAALAAVAEAASAAANPISDKRGTAEYRRKVVGVLARRAALIAQSRAQAEE</sequence>
<dbReference type="OrthoDB" id="9775084at2"/>
<dbReference type="InterPro" id="IPR016166">
    <property type="entry name" value="FAD-bd_PCMH"/>
</dbReference>
<dbReference type="SUPFAM" id="SSF55447">
    <property type="entry name" value="CO dehydrogenase flavoprotein C-terminal domain-like"/>
    <property type="match status" value="1"/>
</dbReference>
<dbReference type="EMBL" id="SRLE01000003">
    <property type="protein sequence ID" value="TGD75482.1"/>
    <property type="molecule type" value="Genomic_DNA"/>
</dbReference>
<dbReference type="PANTHER" id="PTHR42659:SF2">
    <property type="entry name" value="XANTHINE DEHYDROGENASE SUBUNIT C-RELATED"/>
    <property type="match status" value="1"/>
</dbReference>
<keyword evidence="1" id="KW-0285">Flavoprotein</keyword>
<dbReference type="PROSITE" id="PS51387">
    <property type="entry name" value="FAD_PCMH"/>
    <property type="match status" value="1"/>
</dbReference>
<dbReference type="InterPro" id="IPR016169">
    <property type="entry name" value="FAD-bd_PCMH_sub2"/>
</dbReference>
<comment type="caution">
    <text evidence="5">The sequence shown here is derived from an EMBL/GenBank/DDBJ whole genome shotgun (WGS) entry which is preliminary data.</text>
</comment>
<dbReference type="Gene3D" id="3.30.465.10">
    <property type="match status" value="1"/>
</dbReference>
<accession>A0A4Z0M739</accession>
<dbReference type="InterPro" id="IPR036683">
    <property type="entry name" value="CO_DH_flav_C_dom_sf"/>
</dbReference>
<dbReference type="RefSeq" id="WP_135441185.1">
    <property type="nucleotide sequence ID" value="NZ_SRLE01000003.1"/>
</dbReference>
<gene>
    <name evidence="5" type="ORF">E4634_03280</name>
</gene>
<evidence type="ECO:0000313" key="5">
    <source>
        <dbReference type="EMBL" id="TGD75482.1"/>
    </source>
</evidence>
<evidence type="ECO:0000256" key="1">
    <source>
        <dbReference type="ARBA" id="ARBA00022630"/>
    </source>
</evidence>
<evidence type="ECO:0000313" key="6">
    <source>
        <dbReference type="Proteomes" id="UP000298050"/>
    </source>
</evidence>
<dbReference type="InterPro" id="IPR005107">
    <property type="entry name" value="CO_DH_flav_C"/>
</dbReference>
<dbReference type="SMART" id="SM01092">
    <property type="entry name" value="CO_deh_flav_C"/>
    <property type="match status" value="1"/>
</dbReference>
<dbReference type="Pfam" id="PF03450">
    <property type="entry name" value="CO_deh_flav_C"/>
    <property type="match status" value="1"/>
</dbReference>
<dbReference type="Gene3D" id="3.30.390.50">
    <property type="entry name" value="CO dehydrogenase flavoprotein, C-terminal domain"/>
    <property type="match status" value="1"/>
</dbReference>
<dbReference type="GO" id="GO:0016491">
    <property type="term" value="F:oxidoreductase activity"/>
    <property type="evidence" value="ECO:0007669"/>
    <property type="project" value="UniProtKB-KW"/>
</dbReference>
<dbReference type="InterPro" id="IPR051312">
    <property type="entry name" value="Diverse_Substr_Oxidored"/>
</dbReference>
<dbReference type="InterPro" id="IPR002346">
    <property type="entry name" value="Mopterin_DH_FAD-bd"/>
</dbReference>
<dbReference type="Pfam" id="PF00941">
    <property type="entry name" value="FAD_binding_5"/>
    <property type="match status" value="1"/>
</dbReference>
<dbReference type="GO" id="GO:0071949">
    <property type="term" value="F:FAD binding"/>
    <property type="evidence" value="ECO:0007669"/>
    <property type="project" value="InterPro"/>
</dbReference>
<dbReference type="InterPro" id="IPR016167">
    <property type="entry name" value="FAD-bd_PCMH_sub1"/>
</dbReference>
<reference evidence="5 6" key="1">
    <citation type="submission" date="2019-04" db="EMBL/GenBank/DDBJ databases">
        <title>Taxonomy of novel Haliea sp. from mangrove soil of West Coast of India.</title>
        <authorList>
            <person name="Verma A."/>
            <person name="Kumar P."/>
            <person name="Krishnamurthi S."/>
        </authorList>
    </citation>
    <scope>NUCLEOTIDE SEQUENCE [LARGE SCALE GENOMIC DNA]</scope>
    <source>
        <strain evidence="5 6">SAOS-164</strain>
    </source>
</reference>
<evidence type="ECO:0000256" key="2">
    <source>
        <dbReference type="ARBA" id="ARBA00022827"/>
    </source>
</evidence>
<dbReference type="PANTHER" id="PTHR42659">
    <property type="entry name" value="XANTHINE DEHYDROGENASE SUBUNIT C-RELATED"/>
    <property type="match status" value="1"/>
</dbReference>
<keyword evidence="2" id="KW-0274">FAD</keyword>
<feature type="domain" description="FAD-binding PCMH-type" evidence="4">
    <location>
        <begin position="1"/>
        <end position="174"/>
    </location>
</feature>
<keyword evidence="6" id="KW-1185">Reference proteome</keyword>
<organism evidence="5 6">
    <name type="scientific">Mangrovimicrobium sediminis</name>
    <dbReference type="NCBI Taxonomy" id="2562682"/>
    <lineage>
        <taxon>Bacteria</taxon>
        <taxon>Pseudomonadati</taxon>
        <taxon>Pseudomonadota</taxon>
        <taxon>Gammaproteobacteria</taxon>
        <taxon>Cellvibrionales</taxon>
        <taxon>Halieaceae</taxon>
        <taxon>Mangrovimicrobium</taxon>
    </lineage>
</organism>
<dbReference type="Gene3D" id="3.30.43.10">
    <property type="entry name" value="Uridine Diphospho-n-acetylenolpyruvylglucosamine Reductase, domain 2"/>
    <property type="match status" value="1"/>
</dbReference>
<evidence type="ECO:0000256" key="3">
    <source>
        <dbReference type="ARBA" id="ARBA00023002"/>
    </source>
</evidence>